<evidence type="ECO:0000256" key="1">
    <source>
        <dbReference type="ARBA" id="ARBA00023172"/>
    </source>
</evidence>
<dbReference type="Pfam" id="PF00589">
    <property type="entry name" value="Phage_integrase"/>
    <property type="match status" value="1"/>
</dbReference>
<feature type="compositionally biased region" description="Basic residues" evidence="2">
    <location>
        <begin position="1"/>
        <end position="11"/>
    </location>
</feature>
<dbReference type="KEGG" id="meti:DK427_22890"/>
<dbReference type="Proteomes" id="UP000246058">
    <property type="component" value="Chromosome"/>
</dbReference>
<name>A0A2U8VWU4_9HYPH</name>
<evidence type="ECO:0000256" key="2">
    <source>
        <dbReference type="SAM" id="MobiDB-lite"/>
    </source>
</evidence>
<dbReference type="GO" id="GO:0006310">
    <property type="term" value="P:DNA recombination"/>
    <property type="evidence" value="ECO:0007669"/>
    <property type="project" value="UniProtKB-KW"/>
</dbReference>
<dbReference type="AlphaFoldDB" id="A0A2U8VWU4"/>
<dbReference type="Gene3D" id="1.10.443.10">
    <property type="entry name" value="Intergrase catalytic core"/>
    <property type="match status" value="1"/>
</dbReference>
<reference evidence="4 5" key="1">
    <citation type="submission" date="2018-05" db="EMBL/GenBank/DDBJ databases">
        <title>Complete Genome Sequence of Methylobacterium sp. 17Sr1-43.</title>
        <authorList>
            <person name="Srinivasan S."/>
        </authorList>
    </citation>
    <scope>NUCLEOTIDE SEQUENCE [LARGE SCALE GENOMIC DNA]</scope>
    <source>
        <strain evidence="4 5">17Sr1-43</strain>
    </source>
</reference>
<keyword evidence="5" id="KW-1185">Reference proteome</keyword>
<dbReference type="SUPFAM" id="SSF56349">
    <property type="entry name" value="DNA breaking-rejoining enzymes"/>
    <property type="match status" value="1"/>
</dbReference>
<feature type="region of interest" description="Disordered" evidence="2">
    <location>
        <begin position="1"/>
        <end position="31"/>
    </location>
</feature>
<feature type="domain" description="Tyr recombinase" evidence="3">
    <location>
        <begin position="55"/>
        <end position="93"/>
    </location>
</feature>
<evidence type="ECO:0000313" key="5">
    <source>
        <dbReference type="Proteomes" id="UP000246058"/>
    </source>
</evidence>
<protein>
    <recommendedName>
        <fullName evidence="3">Tyr recombinase domain-containing protein</fullName>
    </recommendedName>
</protein>
<gene>
    <name evidence="4" type="ORF">DK427_22890</name>
</gene>
<dbReference type="GO" id="GO:0003677">
    <property type="term" value="F:DNA binding"/>
    <property type="evidence" value="ECO:0007669"/>
    <property type="project" value="InterPro"/>
</dbReference>
<dbReference type="GO" id="GO:0015074">
    <property type="term" value="P:DNA integration"/>
    <property type="evidence" value="ECO:0007669"/>
    <property type="project" value="InterPro"/>
</dbReference>
<accession>A0A2U8VWU4</accession>
<keyword evidence="1" id="KW-0233">DNA recombination</keyword>
<dbReference type="InterPro" id="IPR013762">
    <property type="entry name" value="Integrase-like_cat_sf"/>
</dbReference>
<dbReference type="EMBL" id="CP029551">
    <property type="protein sequence ID" value="AWN38235.1"/>
    <property type="molecule type" value="Genomic_DNA"/>
</dbReference>
<dbReference type="InterPro" id="IPR011010">
    <property type="entry name" value="DNA_brk_join_enz"/>
</dbReference>
<evidence type="ECO:0000259" key="3">
    <source>
        <dbReference type="Pfam" id="PF00589"/>
    </source>
</evidence>
<organism evidence="4 5">
    <name type="scientific">Methylobacterium radiodurans</name>
    <dbReference type="NCBI Taxonomy" id="2202828"/>
    <lineage>
        <taxon>Bacteria</taxon>
        <taxon>Pseudomonadati</taxon>
        <taxon>Pseudomonadota</taxon>
        <taxon>Alphaproteobacteria</taxon>
        <taxon>Hyphomicrobiales</taxon>
        <taxon>Methylobacteriaceae</taxon>
        <taxon>Methylobacterium</taxon>
    </lineage>
</organism>
<sequence length="100" mass="10814">MIASSSRRRTAGQRESKKLQPPAQISDSPLAHLSRWRANSQTYAVGWNGRPVGTGVEKAFAQACGDAKLVHVTPHALRHAAATWLVANGTPSRRPRTFSA</sequence>
<proteinExistence type="predicted"/>
<dbReference type="RefSeq" id="WP_109953392.1">
    <property type="nucleotide sequence ID" value="NZ_CP029551.1"/>
</dbReference>
<evidence type="ECO:0000313" key="4">
    <source>
        <dbReference type="EMBL" id="AWN38235.1"/>
    </source>
</evidence>
<dbReference type="OrthoDB" id="9808346at2"/>
<dbReference type="InterPro" id="IPR002104">
    <property type="entry name" value="Integrase_catalytic"/>
</dbReference>